<protein>
    <recommendedName>
        <fullName evidence="4">Outer membrane lipoprotein-sorting protein</fullName>
    </recommendedName>
</protein>
<keyword evidence="3" id="KW-1185">Reference proteome</keyword>
<reference evidence="2 3" key="1">
    <citation type="submission" date="2017-06" db="EMBL/GenBank/DDBJ databases">
        <title>Description of Rhodopirellula bahusiensis sp. nov.</title>
        <authorList>
            <person name="Kizina J."/>
            <person name="Harder J."/>
        </authorList>
    </citation>
    <scope>NUCLEOTIDE SEQUENCE [LARGE SCALE GENOMIC DNA]</scope>
    <source>
        <strain evidence="2 3">SWK21</strain>
    </source>
</reference>
<evidence type="ECO:0008006" key="4">
    <source>
        <dbReference type="Google" id="ProtNLM"/>
    </source>
</evidence>
<feature type="signal peptide" evidence="1">
    <location>
        <begin position="1"/>
        <end position="23"/>
    </location>
</feature>
<evidence type="ECO:0000313" key="2">
    <source>
        <dbReference type="EMBL" id="PHQ31742.1"/>
    </source>
</evidence>
<comment type="caution">
    <text evidence="2">The sequence shown here is derived from an EMBL/GenBank/DDBJ whole genome shotgun (WGS) entry which is preliminary data.</text>
</comment>
<dbReference type="GeneID" id="90611947"/>
<accession>A0A2G1VY99</accession>
<dbReference type="OrthoDB" id="263652at2"/>
<dbReference type="EMBL" id="NIZW01000040">
    <property type="protein sequence ID" value="PHQ31742.1"/>
    <property type="molecule type" value="Genomic_DNA"/>
</dbReference>
<evidence type="ECO:0000313" key="3">
    <source>
        <dbReference type="Proteomes" id="UP000225740"/>
    </source>
</evidence>
<sequence length="283" mass="32116">MNRFCFWVFIAVGPVLSPKAVLAQDTLPFKDAIRNFAESREGIENYELTLTINERGRPSRATNGVVNPAVDEPVVTLEIAADQTANRRLVAEYQLQDGANQLQRLQVRTPQFSILVQNAKGSISHPSNRRMDGHFDPLAFGIAPLGDMHRGSSLHKIAEFYMEWPSLESRVMADKTVRYGEDDGQSSYLLFLDPERGYSPVRLRDRTGNKGTFNVSLKLISKNGFWLPLSAVVEEPERTRTLQFDWRSINSDIDDRFDPQKIESKYGLNLRDKRLPATITESE</sequence>
<proteinExistence type="predicted"/>
<dbReference type="AlphaFoldDB" id="A0A2G1VY99"/>
<dbReference type="Proteomes" id="UP000225740">
    <property type="component" value="Unassembled WGS sequence"/>
</dbReference>
<organism evidence="2 3">
    <name type="scientific">Rhodopirellula bahusiensis</name>
    <dbReference type="NCBI Taxonomy" id="2014065"/>
    <lineage>
        <taxon>Bacteria</taxon>
        <taxon>Pseudomonadati</taxon>
        <taxon>Planctomycetota</taxon>
        <taxon>Planctomycetia</taxon>
        <taxon>Pirellulales</taxon>
        <taxon>Pirellulaceae</taxon>
        <taxon>Rhodopirellula</taxon>
    </lineage>
</organism>
<keyword evidence="1" id="KW-0732">Signal</keyword>
<gene>
    <name evidence="2" type="ORF">CEE69_29310</name>
</gene>
<name>A0A2G1VY99_9BACT</name>
<dbReference type="RefSeq" id="WP_099264125.1">
    <property type="nucleotide sequence ID" value="NZ_NIZW01000040.1"/>
</dbReference>
<evidence type="ECO:0000256" key="1">
    <source>
        <dbReference type="SAM" id="SignalP"/>
    </source>
</evidence>
<feature type="chain" id="PRO_5013686238" description="Outer membrane lipoprotein-sorting protein" evidence="1">
    <location>
        <begin position="24"/>
        <end position="283"/>
    </location>
</feature>